<evidence type="ECO:0000256" key="4">
    <source>
        <dbReference type="ARBA" id="ARBA00023163"/>
    </source>
</evidence>
<evidence type="ECO:0000313" key="7">
    <source>
        <dbReference type="EMBL" id="KAG6759991.1"/>
    </source>
</evidence>
<dbReference type="FunFam" id="2.170.150.80:FF:000002">
    <property type="entry name" value="Nac domain-containing protein 86"/>
    <property type="match status" value="1"/>
</dbReference>
<evidence type="ECO:0000256" key="3">
    <source>
        <dbReference type="ARBA" id="ARBA00023125"/>
    </source>
</evidence>
<proteinExistence type="predicted"/>
<keyword evidence="3" id="KW-0238">DNA-binding</keyword>
<comment type="subcellular location">
    <subcellularLocation>
        <location evidence="1">Nucleus</location>
    </subcellularLocation>
</comment>
<dbReference type="PANTHER" id="PTHR31744">
    <property type="entry name" value="PROTEIN CUP-SHAPED COTYLEDON 2-RELATED"/>
    <property type="match status" value="1"/>
</dbReference>
<dbReference type="GO" id="GO:0006355">
    <property type="term" value="P:regulation of DNA-templated transcription"/>
    <property type="evidence" value="ECO:0007669"/>
    <property type="project" value="InterPro"/>
</dbReference>
<name>A0A8X7Z0B4_POPTO</name>
<keyword evidence="2" id="KW-0805">Transcription regulation</keyword>
<sequence length="454" mass="51691">MAPVSLPPGFRFHPTDEELVVYYLDRKINGRAIELEIIPEVDLYKCEPWDLPVFFLTTFFVIIRSTDKSFLPSKDLEWYFLSPRDKKYPNGSRTNRATKAGYWKATGKDRPVNSQKRPVGMKKTLVYYRGRAPHGIRTNWVMHEYRLIDSLCGAAPSSLKGAVARFKLEQILSHLVIALVFIHHHIILDLPFPANCSLSLIKNTLSSTYMMMKESLFHDFRCTYTIFVWFLVSLSALCDLAFTDLCTPLFNKFMFIVAPQDSYALCRVFKKTIHIPKKKEEKNNGTEEKDAAWVSEEHLLGDDTSGIPSSKGREAEDENFNNDYCKFPSETSSSDVTQGTPIETAIADDLQAPFPSDEANSSASLYSMGVDFSSNLIQDMQMPNCSSLHYQFPFPPLELEDFPQISITESMKPSKPEIIDDYMMYKDCMNGTLEEIFSLCSSQDNSNTALPMQD</sequence>
<evidence type="ECO:0000256" key="5">
    <source>
        <dbReference type="ARBA" id="ARBA00023242"/>
    </source>
</evidence>
<accession>A0A8X7Z0B4</accession>
<dbReference type="EMBL" id="JAAWWB010000019">
    <property type="protein sequence ID" value="KAG6759991.1"/>
    <property type="molecule type" value="Genomic_DNA"/>
</dbReference>
<dbReference type="InterPro" id="IPR003441">
    <property type="entry name" value="NAC-dom"/>
</dbReference>
<evidence type="ECO:0000256" key="2">
    <source>
        <dbReference type="ARBA" id="ARBA00023015"/>
    </source>
</evidence>
<dbReference type="PANTHER" id="PTHR31744:SF210">
    <property type="entry name" value="NAC DOMAIN-CONTAINING PROTEIN 86-LIKE"/>
    <property type="match status" value="1"/>
</dbReference>
<keyword evidence="8" id="KW-1185">Reference proteome</keyword>
<comment type="caution">
    <text evidence="7">The sequence shown here is derived from an EMBL/GenBank/DDBJ whole genome shotgun (WGS) entry which is preliminary data.</text>
</comment>
<dbReference type="Proteomes" id="UP000886885">
    <property type="component" value="Chromosome 10A"/>
</dbReference>
<dbReference type="AlphaFoldDB" id="A0A8X7Z0B4"/>
<dbReference type="PROSITE" id="PS51005">
    <property type="entry name" value="NAC"/>
    <property type="match status" value="1"/>
</dbReference>
<dbReference type="GO" id="GO:0005634">
    <property type="term" value="C:nucleus"/>
    <property type="evidence" value="ECO:0007669"/>
    <property type="project" value="UniProtKB-SubCell"/>
</dbReference>
<gene>
    <name evidence="7" type="ORF">POTOM_036490</name>
</gene>
<protein>
    <recommendedName>
        <fullName evidence="6">NAC domain-containing protein</fullName>
    </recommendedName>
</protein>
<dbReference type="Pfam" id="PF02365">
    <property type="entry name" value="NAM"/>
    <property type="match status" value="1"/>
</dbReference>
<keyword evidence="5" id="KW-0539">Nucleus</keyword>
<evidence type="ECO:0000313" key="8">
    <source>
        <dbReference type="Proteomes" id="UP000886885"/>
    </source>
</evidence>
<feature type="domain" description="NAC" evidence="6">
    <location>
        <begin position="6"/>
        <end position="169"/>
    </location>
</feature>
<dbReference type="GO" id="GO:0003677">
    <property type="term" value="F:DNA binding"/>
    <property type="evidence" value="ECO:0007669"/>
    <property type="project" value="UniProtKB-KW"/>
</dbReference>
<organism evidence="7 8">
    <name type="scientific">Populus tomentosa</name>
    <name type="common">Chinese white poplar</name>
    <dbReference type="NCBI Taxonomy" id="118781"/>
    <lineage>
        <taxon>Eukaryota</taxon>
        <taxon>Viridiplantae</taxon>
        <taxon>Streptophyta</taxon>
        <taxon>Embryophyta</taxon>
        <taxon>Tracheophyta</taxon>
        <taxon>Spermatophyta</taxon>
        <taxon>Magnoliopsida</taxon>
        <taxon>eudicotyledons</taxon>
        <taxon>Gunneridae</taxon>
        <taxon>Pentapetalae</taxon>
        <taxon>rosids</taxon>
        <taxon>fabids</taxon>
        <taxon>Malpighiales</taxon>
        <taxon>Salicaceae</taxon>
        <taxon>Saliceae</taxon>
        <taxon>Populus</taxon>
    </lineage>
</organism>
<dbReference type="OrthoDB" id="1912886at2759"/>
<reference evidence="7" key="1">
    <citation type="journal article" date="2020" name="bioRxiv">
        <title>Hybrid origin of Populus tomentosa Carr. identified through genome sequencing and phylogenomic analysis.</title>
        <authorList>
            <person name="An X."/>
            <person name="Gao K."/>
            <person name="Chen Z."/>
            <person name="Li J."/>
            <person name="Yang X."/>
            <person name="Yang X."/>
            <person name="Zhou J."/>
            <person name="Guo T."/>
            <person name="Zhao T."/>
            <person name="Huang S."/>
            <person name="Miao D."/>
            <person name="Khan W.U."/>
            <person name="Rao P."/>
            <person name="Ye M."/>
            <person name="Lei B."/>
            <person name="Liao W."/>
            <person name="Wang J."/>
            <person name="Ji L."/>
            <person name="Li Y."/>
            <person name="Guo B."/>
            <person name="Mustafa N.S."/>
            <person name="Li S."/>
            <person name="Yun Q."/>
            <person name="Keller S.R."/>
            <person name="Mao J."/>
            <person name="Zhang R."/>
            <person name="Strauss S.H."/>
        </authorList>
    </citation>
    <scope>NUCLEOTIDE SEQUENCE</scope>
    <source>
        <strain evidence="7">GM15</strain>
        <tissue evidence="7">Leaf</tissue>
    </source>
</reference>
<evidence type="ECO:0000256" key="1">
    <source>
        <dbReference type="ARBA" id="ARBA00004123"/>
    </source>
</evidence>
<keyword evidence="4" id="KW-0804">Transcription</keyword>
<evidence type="ECO:0000259" key="6">
    <source>
        <dbReference type="PROSITE" id="PS51005"/>
    </source>
</evidence>